<dbReference type="PANTHER" id="PTHR30204">
    <property type="entry name" value="REDOX-CYCLING DRUG-SENSING TRANSCRIPTIONAL ACTIVATOR SOXR"/>
    <property type="match status" value="1"/>
</dbReference>
<dbReference type="SMART" id="SM00422">
    <property type="entry name" value="HTH_MERR"/>
    <property type="match status" value="1"/>
</dbReference>
<dbReference type="GO" id="GO:0003700">
    <property type="term" value="F:DNA-binding transcription factor activity"/>
    <property type="evidence" value="ECO:0007669"/>
    <property type="project" value="InterPro"/>
</dbReference>
<evidence type="ECO:0000259" key="5">
    <source>
        <dbReference type="PROSITE" id="PS50937"/>
    </source>
</evidence>
<dbReference type="OrthoDB" id="9808480at2"/>
<dbReference type="Pfam" id="PF00376">
    <property type="entry name" value="MerR"/>
    <property type="match status" value="1"/>
</dbReference>
<evidence type="ECO:0000313" key="6">
    <source>
        <dbReference type="EMBL" id="ABD81221.1"/>
    </source>
</evidence>
<dbReference type="InterPro" id="IPR047057">
    <property type="entry name" value="MerR_fam"/>
</dbReference>
<dbReference type="PROSITE" id="PS00552">
    <property type="entry name" value="HTH_MERR_1"/>
    <property type="match status" value="1"/>
</dbReference>
<evidence type="ECO:0000256" key="2">
    <source>
        <dbReference type="ARBA" id="ARBA00023125"/>
    </source>
</evidence>
<dbReference type="EMBL" id="CP000282">
    <property type="protein sequence ID" value="ABD81221.1"/>
    <property type="molecule type" value="Genomic_DNA"/>
</dbReference>
<gene>
    <name evidence="6" type="ordered locus">Sde_1961</name>
</gene>
<dbReference type="GO" id="GO:0003677">
    <property type="term" value="F:DNA binding"/>
    <property type="evidence" value="ECO:0007669"/>
    <property type="project" value="UniProtKB-KW"/>
</dbReference>
<evidence type="ECO:0000256" key="3">
    <source>
        <dbReference type="ARBA" id="ARBA00023163"/>
    </source>
</evidence>
<organism evidence="6 7">
    <name type="scientific">Saccharophagus degradans (strain 2-40 / ATCC 43961 / DSM 17024)</name>
    <dbReference type="NCBI Taxonomy" id="203122"/>
    <lineage>
        <taxon>Bacteria</taxon>
        <taxon>Pseudomonadati</taxon>
        <taxon>Pseudomonadota</taxon>
        <taxon>Gammaproteobacteria</taxon>
        <taxon>Cellvibrionales</taxon>
        <taxon>Cellvibrionaceae</taxon>
        <taxon>Saccharophagus</taxon>
    </lineage>
</organism>
<protein>
    <submittedName>
        <fullName evidence="6">Cd(II)/Pb(II)-responsive transcriptional regulator</fullName>
    </submittedName>
</protein>
<dbReference type="Gene3D" id="1.10.1660.10">
    <property type="match status" value="1"/>
</dbReference>
<evidence type="ECO:0000256" key="1">
    <source>
        <dbReference type="ARBA" id="ARBA00023015"/>
    </source>
</evidence>
<accession>Q21JA8</accession>
<dbReference type="GO" id="GO:0045893">
    <property type="term" value="P:positive regulation of DNA-templated transcription"/>
    <property type="evidence" value="ECO:0007669"/>
    <property type="project" value="InterPro"/>
</dbReference>
<dbReference type="InterPro" id="IPR011791">
    <property type="entry name" value="CadR-PbrR"/>
</dbReference>
<dbReference type="InterPro" id="IPR000551">
    <property type="entry name" value="MerR-type_HTH_dom"/>
</dbReference>
<evidence type="ECO:0000256" key="4">
    <source>
        <dbReference type="SAM" id="Coils"/>
    </source>
</evidence>
<dbReference type="NCBIfam" id="TIGR02047">
    <property type="entry name" value="CadR-PbrR"/>
    <property type="match status" value="1"/>
</dbReference>
<keyword evidence="2" id="KW-0238">DNA-binding</keyword>
<dbReference type="Pfam" id="PF09278">
    <property type="entry name" value="MerR-DNA-bind"/>
    <property type="match status" value="1"/>
</dbReference>
<dbReference type="PRINTS" id="PR00040">
    <property type="entry name" value="HTHMERR"/>
</dbReference>
<dbReference type="PANTHER" id="PTHR30204:SF92">
    <property type="entry name" value="HTH-TYPE TRANSCRIPTIONAL REGULATOR ZNTR"/>
    <property type="match status" value="1"/>
</dbReference>
<dbReference type="Proteomes" id="UP000001947">
    <property type="component" value="Chromosome"/>
</dbReference>
<feature type="domain" description="HTH merR-type" evidence="5">
    <location>
        <begin position="1"/>
        <end position="69"/>
    </location>
</feature>
<dbReference type="RefSeq" id="WP_011468439.1">
    <property type="nucleotide sequence ID" value="NC_007912.1"/>
</dbReference>
<keyword evidence="7" id="KW-1185">Reference proteome</keyword>
<name>Q21JA8_SACD2</name>
<feature type="coiled-coil region" evidence="4">
    <location>
        <begin position="81"/>
        <end position="111"/>
    </location>
</feature>
<dbReference type="InterPro" id="IPR009061">
    <property type="entry name" value="DNA-bd_dom_put_sf"/>
</dbReference>
<keyword evidence="3" id="KW-0804">Transcription</keyword>
<dbReference type="GO" id="GO:0046872">
    <property type="term" value="F:metal ion binding"/>
    <property type="evidence" value="ECO:0007669"/>
    <property type="project" value="InterPro"/>
</dbReference>
<dbReference type="PROSITE" id="PS50937">
    <property type="entry name" value="HTH_MERR_2"/>
    <property type="match status" value="1"/>
</dbReference>
<dbReference type="InterPro" id="IPR015358">
    <property type="entry name" value="Tscrpt_reg_MerR_DNA-bd"/>
</dbReference>
<reference evidence="6 7" key="1">
    <citation type="journal article" date="2008" name="PLoS Genet.">
        <title>Complete genome sequence of the complex carbohydrate-degrading marine bacterium, Saccharophagus degradans strain 2-40 T.</title>
        <authorList>
            <person name="Weiner R.M."/>
            <person name="Taylor L.E.II."/>
            <person name="Henrissat B."/>
            <person name="Hauser L."/>
            <person name="Land M."/>
            <person name="Coutinho P.M."/>
            <person name="Rancurel C."/>
            <person name="Saunders E.H."/>
            <person name="Longmire A.G."/>
            <person name="Zhang H."/>
            <person name="Bayer E.A."/>
            <person name="Gilbert H.J."/>
            <person name="Larimer F."/>
            <person name="Zhulin I.B."/>
            <person name="Ekborg N.A."/>
            <person name="Lamed R."/>
            <person name="Richardson P.M."/>
            <person name="Borovok I."/>
            <person name="Hutcheson S."/>
        </authorList>
    </citation>
    <scope>NUCLEOTIDE SEQUENCE [LARGE SCALE GENOMIC DNA]</scope>
    <source>
        <strain evidence="7">2-40 / ATCC 43961 / DSM 17024</strain>
    </source>
</reference>
<dbReference type="SUPFAM" id="SSF46955">
    <property type="entry name" value="Putative DNA-binding domain"/>
    <property type="match status" value="1"/>
</dbReference>
<keyword evidence="1" id="KW-0805">Transcription regulation</keyword>
<dbReference type="GeneID" id="98613636"/>
<keyword evidence="4" id="KW-0175">Coiled coil</keyword>
<dbReference type="STRING" id="203122.Sde_1961"/>
<evidence type="ECO:0000313" key="7">
    <source>
        <dbReference type="Proteomes" id="UP000001947"/>
    </source>
</evidence>
<sequence length="134" mass="15429">MKIGELAKRSGCSIQTIRYYEREGLLSSSARSDGNFRLYDHQAEERLMFIKRCRSLDLSLPEVRHLLTLSQAPGSTCGEVNEMVDQHIQQVEERIDELQSLHRQLHDLRNNCSENRTVEDCGIIRSLVQQKGSK</sequence>
<dbReference type="eggNOG" id="COG0789">
    <property type="taxonomic scope" value="Bacteria"/>
</dbReference>
<dbReference type="HOGENOM" id="CLU_060077_2_0_6"/>
<dbReference type="KEGG" id="sde:Sde_1961"/>
<dbReference type="CDD" id="cd04784">
    <property type="entry name" value="HTH_CadR-PbrR"/>
    <property type="match status" value="1"/>
</dbReference>
<proteinExistence type="predicted"/>
<dbReference type="AlphaFoldDB" id="Q21JA8"/>